<keyword evidence="3 7" id="KW-0812">Transmembrane</keyword>
<dbReference type="Pfam" id="PF25539">
    <property type="entry name" value="Bestrophin_2"/>
    <property type="match status" value="1"/>
</dbReference>
<proteinExistence type="predicted"/>
<dbReference type="EMBL" id="CAJVPV010001290">
    <property type="protein sequence ID" value="CAG8492776.1"/>
    <property type="molecule type" value="Genomic_DNA"/>
</dbReference>
<sequence>MRKHDMSRVNRPKIYNPYKNHRPHVIRFRGSVVKSALFPTLMVTAVSAAVTALYMKTNIKMSIPNTFTPVLGIVVGLLLTYRTNTAYD</sequence>
<evidence type="ECO:0000256" key="3">
    <source>
        <dbReference type="ARBA" id="ARBA00022692"/>
    </source>
</evidence>
<keyword evidence="6 7" id="KW-0472">Membrane</keyword>
<keyword evidence="4 7" id="KW-1133">Transmembrane helix</keyword>
<comment type="subcellular location">
    <subcellularLocation>
        <location evidence="1">Membrane</location>
        <topology evidence="1">Multi-pass membrane protein</topology>
    </subcellularLocation>
</comment>
<evidence type="ECO:0000256" key="6">
    <source>
        <dbReference type="ARBA" id="ARBA00023136"/>
    </source>
</evidence>
<evidence type="ECO:0000313" key="8">
    <source>
        <dbReference type="EMBL" id="CAG8492776.1"/>
    </source>
</evidence>
<reference evidence="8" key="1">
    <citation type="submission" date="2021-06" db="EMBL/GenBank/DDBJ databases">
        <authorList>
            <person name="Kallberg Y."/>
            <person name="Tangrot J."/>
            <person name="Rosling A."/>
        </authorList>
    </citation>
    <scope>NUCLEOTIDE SEQUENCE</scope>
    <source>
        <strain evidence="8">CL551</strain>
    </source>
</reference>
<accession>A0A9N8WKI6</accession>
<dbReference type="AlphaFoldDB" id="A0A9N8WKI6"/>
<evidence type="ECO:0000256" key="5">
    <source>
        <dbReference type="ARBA" id="ARBA00023065"/>
    </source>
</evidence>
<dbReference type="OrthoDB" id="1368at2759"/>
<dbReference type="GO" id="GO:0005254">
    <property type="term" value="F:chloride channel activity"/>
    <property type="evidence" value="ECO:0007669"/>
    <property type="project" value="InterPro"/>
</dbReference>
<keyword evidence="5" id="KW-0406">Ion transport</keyword>
<evidence type="ECO:0000256" key="2">
    <source>
        <dbReference type="ARBA" id="ARBA00022448"/>
    </source>
</evidence>
<keyword evidence="9" id="KW-1185">Reference proteome</keyword>
<keyword evidence="2" id="KW-0813">Transport</keyword>
<name>A0A9N8WKI6_9GLOM</name>
<gene>
    <name evidence="8" type="ORF">AMORRO_LOCUS2858</name>
</gene>
<evidence type="ECO:0000256" key="4">
    <source>
        <dbReference type="ARBA" id="ARBA00022989"/>
    </source>
</evidence>
<evidence type="ECO:0000313" key="9">
    <source>
        <dbReference type="Proteomes" id="UP000789342"/>
    </source>
</evidence>
<evidence type="ECO:0000256" key="7">
    <source>
        <dbReference type="SAM" id="Phobius"/>
    </source>
</evidence>
<feature type="transmembrane region" description="Helical" evidence="7">
    <location>
        <begin position="36"/>
        <end position="55"/>
    </location>
</feature>
<dbReference type="GO" id="GO:0016020">
    <property type="term" value="C:membrane"/>
    <property type="evidence" value="ECO:0007669"/>
    <property type="project" value="UniProtKB-SubCell"/>
</dbReference>
<dbReference type="InterPro" id="IPR044669">
    <property type="entry name" value="YneE/VCCN1/2-like"/>
</dbReference>
<comment type="caution">
    <text evidence="8">The sequence shown here is derived from an EMBL/GenBank/DDBJ whole genome shotgun (WGS) entry which is preliminary data.</text>
</comment>
<dbReference type="Proteomes" id="UP000789342">
    <property type="component" value="Unassembled WGS sequence"/>
</dbReference>
<evidence type="ECO:0000256" key="1">
    <source>
        <dbReference type="ARBA" id="ARBA00004141"/>
    </source>
</evidence>
<feature type="transmembrane region" description="Helical" evidence="7">
    <location>
        <begin position="61"/>
        <end position="81"/>
    </location>
</feature>
<feature type="non-terminal residue" evidence="8">
    <location>
        <position position="88"/>
    </location>
</feature>
<protein>
    <submittedName>
        <fullName evidence="8">17671_t:CDS:1</fullName>
    </submittedName>
</protein>
<organism evidence="8 9">
    <name type="scientific">Acaulospora morrowiae</name>
    <dbReference type="NCBI Taxonomy" id="94023"/>
    <lineage>
        <taxon>Eukaryota</taxon>
        <taxon>Fungi</taxon>
        <taxon>Fungi incertae sedis</taxon>
        <taxon>Mucoromycota</taxon>
        <taxon>Glomeromycotina</taxon>
        <taxon>Glomeromycetes</taxon>
        <taxon>Diversisporales</taxon>
        <taxon>Acaulosporaceae</taxon>
        <taxon>Acaulospora</taxon>
    </lineage>
</organism>